<reference evidence="2" key="1">
    <citation type="submission" date="2022-11" db="UniProtKB">
        <authorList>
            <consortium name="WormBaseParasite"/>
        </authorList>
    </citation>
    <scope>IDENTIFICATION</scope>
</reference>
<organism evidence="1 2">
    <name type="scientific">Parascaris univalens</name>
    <name type="common">Nematode worm</name>
    <dbReference type="NCBI Taxonomy" id="6257"/>
    <lineage>
        <taxon>Eukaryota</taxon>
        <taxon>Metazoa</taxon>
        <taxon>Ecdysozoa</taxon>
        <taxon>Nematoda</taxon>
        <taxon>Chromadorea</taxon>
        <taxon>Rhabditida</taxon>
        <taxon>Spirurina</taxon>
        <taxon>Ascaridomorpha</taxon>
        <taxon>Ascaridoidea</taxon>
        <taxon>Ascarididae</taxon>
        <taxon>Parascaris</taxon>
    </lineage>
</organism>
<dbReference type="WBParaSite" id="PgR074X_g022_t01">
    <property type="protein sequence ID" value="PgR074X_g022_t01"/>
    <property type="gene ID" value="PgR074X_g022"/>
</dbReference>
<accession>A0A915C0D7</accession>
<sequence>MINAVAGQRHRSYDVRMERQNINWSKGYQEVQVITFTADNGPLQKLEPLIFALGQECVGFSELLQYALMRSHHNWKCMSSFCCTWSSPETGQFIGGDEYLDLRHLLGTGSPTDSSSTFFSLSRHIFLEHSPNNVQSVDAQLGDTCETCICLPI</sequence>
<dbReference type="Proteomes" id="UP000887569">
    <property type="component" value="Unplaced"/>
</dbReference>
<name>A0A915C0D7_PARUN</name>
<evidence type="ECO:0000313" key="1">
    <source>
        <dbReference type="Proteomes" id="UP000887569"/>
    </source>
</evidence>
<evidence type="ECO:0000313" key="2">
    <source>
        <dbReference type="WBParaSite" id="PgR074X_g022_t01"/>
    </source>
</evidence>
<protein>
    <submittedName>
        <fullName evidence="2">Uncharacterized protein</fullName>
    </submittedName>
</protein>
<proteinExistence type="predicted"/>
<dbReference type="AlphaFoldDB" id="A0A915C0D7"/>
<keyword evidence="1" id="KW-1185">Reference proteome</keyword>